<dbReference type="Pfam" id="PF00106">
    <property type="entry name" value="adh_short"/>
    <property type="match status" value="1"/>
</dbReference>
<evidence type="ECO:0000256" key="2">
    <source>
        <dbReference type="ARBA" id="ARBA00023002"/>
    </source>
</evidence>
<dbReference type="SUPFAM" id="SSF51735">
    <property type="entry name" value="NAD(P)-binding Rossmann-fold domains"/>
    <property type="match status" value="1"/>
</dbReference>
<dbReference type="PANTHER" id="PTHR43976">
    <property type="entry name" value="SHORT CHAIN DEHYDROGENASE"/>
    <property type="match status" value="1"/>
</dbReference>
<dbReference type="CDD" id="cd05374">
    <property type="entry name" value="17beta-HSD-like_SDR_c"/>
    <property type="match status" value="1"/>
</dbReference>
<protein>
    <submittedName>
        <fullName evidence="5">Oxidoreductase</fullName>
    </submittedName>
</protein>
<feature type="region of interest" description="Disordered" evidence="4">
    <location>
        <begin position="269"/>
        <end position="289"/>
    </location>
</feature>
<gene>
    <name evidence="5" type="ORF">GCM10020369_11600</name>
</gene>
<proteinExistence type="inferred from homology"/>
<keyword evidence="2" id="KW-0560">Oxidoreductase</keyword>
<dbReference type="InterPro" id="IPR020904">
    <property type="entry name" value="Sc_DH/Rdtase_CS"/>
</dbReference>
<accession>A0ABP6STT1</accession>
<evidence type="ECO:0000313" key="6">
    <source>
        <dbReference type="Proteomes" id="UP001501676"/>
    </source>
</evidence>
<dbReference type="Proteomes" id="UP001501676">
    <property type="component" value="Unassembled WGS sequence"/>
</dbReference>
<name>A0ABP6STT1_9ACTN</name>
<sequence>MITGASSGFGRALAVAAAEAGDVVVATARRTETLTELAEQYPDRITPMAFDVTDTAAATDVVSDVLTWHGRIDVLVNNAGRGQVGAVEDTTEAELRDLFDVHVFGPAALTRAVLPHMRRQRSGVIVQMSSFGGQVAYPGFGAYCATKFALEGLSEALAGEVAPHGVRVLIVEPGAFRTGFSGGALHESAISPAYAATAGATRNMIKGIDGTQPGDPAKAAAAILTAVSDPTAPLRLPLGDDAVDGVRTHATGILDDLARWESLSRDVNLDPATEAAPVTSASGSGNGNE</sequence>
<dbReference type="PRINTS" id="PR00080">
    <property type="entry name" value="SDRFAMILY"/>
</dbReference>
<dbReference type="InterPro" id="IPR002347">
    <property type="entry name" value="SDR_fam"/>
</dbReference>
<evidence type="ECO:0000256" key="1">
    <source>
        <dbReference type="ARBA" id="ARBA00006484"/>
    </source>
</evidence>
<dbReference type="Gene3D" id="3.40.50.720">
    <property type="entry name" value="NAD(P)-binding Rossmann-like Domain"/>
    <property type="match status" value="1"/>
</dbReference>
<evidence type="ECO:0000313" key="5">
    <source>
        <dbReference type="EMBL" id="GAA3383904.1"/>
    </source>
</evidence>
<dbReference type="PRINTS" id="PR00081">
    <property type="entry name" value="GDHRDH"/>
</dbReference>
<dbReference type="EMBL" id="BAAAYN010000006">
    <property type="protein sequence ID" value="GAA3383904.1"/>
    <property type="molecule type" value="Genomic_DNA"/>
</dbReference>
<evidence type="ECO:0000256" key="3">
    <source>
        <dbReference type="RuleBase" id="RU000363"/>
    </source>
</evidence>
<dbReference type="NCBIfam" id="NF004824">
    <property type="entry name" value="PRK06180.1"/>
    <property type="match status" value="1"/>
</dbReference>
<dbReference type="PANTHER" id="PTHR43976:SF16">
    <property type="entry name" value="SHORT-CHAIN DEHYDROGENASE_REDUCTASE FAMILY PROTEIN"/>
    <property type="match status" value="1"/>
</dbReference>
<dbReference type="PROSITE" id="PS00061">
    <property type="entry name" value="ADH_SHORT"/>
    <property type="match status" value="1"/>
</dbReference>
<reference evidence="6" key="1">
    <citation type="journal article" date="2019" name="Int. J. Syst. Evol. Microbiol.">
        <title>The Global Catalogue of Microorganisms (GCM) 10K type strain sequencing project: providing services to taxonomists for standard genome sequencing and annotation.</title>
        <authorList>
            <consortium name="The Broad Institute Genomics Platform"/>
            <consortium name="The Broad Institute Genome Sequencing Center for Infectious Disease"/>
            <person name="Wu L."/>
            <person name="Ma J."/>
        </authorList>
    </citation>
    <scope>NUCLEOTIDE SEQUENCE [LARGE SCALE GENOMIC DNA]</scope>
    <source>
        <strain evidence="6">JCM 9458</strain>
    </source>
</reference>
<evidence type="ECO:0000256" key="4">
    <source>
        <dbReference type="SAM" id="MobiDB-lite"/>
    </source>
</evidence>
<comment type="caution">
    <text evidence="5">The sequence shown here is derived from an EMBL/GenBank/DDBJ whole genome shotgun (WGS) entry which is preliminary data.</text>
</comment>
<organism evidence="5 6">
    <name type="scientific">Cryptosporangium minutisporangium</name>
    <dbReference type="NCBI Taxonomy" id="113569"/>
    <lineage>
        <taxon>Bacteria</taxon>
        <taxon>Bacillati</taxon>
        <taxon>Actinomycetota</taxon>
        <taxon>Actinomycetes</taxon>
        <taxon>Cryptosporangiales</taxon>
        <taxon>Cryptosporangiaceae</taxon>
        <taxon>Cryptosporangium</taxon>
    </lineage>
</organism>
<keyword evidence="6" id="KW-1185">Reference proteome</keyword>
<comment type="similarity">
    <text evidence="1 3">Belongs to the short-chain dehydrogenases/reductases (SDR) family.</text>
</comment>
<dbReference type="InterPro" id="IPR036291">
    <property type="entry name" value="NAD(P)-bd_dom_sf"/>
</dbReference>
<dbReference type="InterPro" id="IPR051911">
    <property type="entry name" value="SDR_oxidoreductase"/>
</dbReference>